<protein>
    <submittedName>
        <fullName evidence="1">Uncharacterized protein</fullName>
    </submittedName>
</protein>
<evidence type="ECO:0000313" key="1">
    <source>
        <dbReference type="EMBL" id="KAK1752205.1"/>
    </source>
</evidence>
<dbReference type="EMBL" id="MU839840">
    <property type="protein sequence ID" value="KAK1752205.1"/>
    <property type="molecule type" value="Genomic_DNA"/>
</dbReference>
<evidence type="ECO:0000313" key="2">
    <source>
        <dbReference type="Proteomes" id="UP001239445"/>
    </source>
</evidence>
<dbReference type="AlphaFoldDB" id="A0AAJ0F8J0"/>
<gene>
    <name evidence="1" type="ORF">QBC47DRAFT_390002</name>
</gene>
<dbReference type="Proteomes" id="UP001239445">
    <property type="component" value="Unassembled WGS sequence"/>
</dbReference>
<name>A0AAJ0F8J0_9PEZI</name>
<comment type="caution">
    <text evidence="1">The sequence shown here is derived from an EMBL/GenBank/DDBJ whole genome shotgun (WGS) entry which is preliminary data.</text>
</comment>
<keyword evidence="2" id="KW-1185">Reference proteome</keyword>
<accession>A0AAJ0F8J0</accession>
<proteinExistence type="predicted"/>
<reference evidence="1" key="1">
    <citation type="submission" date="2023-06" db="EMBL/GenBank/DDBJ databases">
        <title>Genome-scale phylogeny and comparative genomics of the fungal order Sordariales.</title>
        <authorList>
            <consortium name="Lawrence Berkeley National Laboratory"/>
            <person name="Hensen N."/>
            <person name="Bonometti L."/>
            <person name="Westerberg I."/>
            <person name="Brannstrom I.O."/>
            <person name="Guillou S."/>
            <person name="Cros-Aarteil S."/>
            <person name="Calhoun S."/>
            <person name="Haridas S."/>
            <person name="Kuo A."/>
            <person name="Mondo S."/>
            <person name="Pangilinan J."/>
            <person name="Riley R."/>
            <person name="Labutti K."/>
            <person name="Andreopoulos B."/>
            <person name="Lipzen A."/>
            <person name="Chen C."/>
            <person name="Yanf M."/>
            <person name="Daum C."/>
            <person name="Ng V."/>
            <person name="Clum A."/>
            <person name="Steindorff A."/>
            <person name="Ohm R."/>
            <person name="Martin F."/>
            <person name="Silar P."/>
            <person name="Natvig D."/>
            <person name="Lalanne C."/>
            <person name="Gautier V."/>
            <person name="Ament-Velasquez S.L."/>
            <person name="Kruys A."/>
            <person name="Hutchinson M.I."/>
            <person name="Powell A.J."/>
            <person name="Barry K."/>
            <person name="Miller A.N."/>
            <person name="Grigoriev I.V."/>
            <person name="Debuchy R."/>
            <person name="Gladieux P."/>
            <person name="Thoren M.H."/>
            <person name="Johannesson H."/>
        </authorList>
    </citation>
    <scope>NUCLEOTIDE SEQUENCE</scope>
    <source>
        <strain evidence="1">PSN4</strain>
    </source>
</reference>
<organism evidence="1 2">
    <name type="scientific">Echria macrotheca</name>
    <dbReference type="NCBI Taxonomy" id="438768"/>
    <lineage>
        <taxon>Eukaryota</taxon>
        <taxon>Fungi</taxon>
        <taxon>Dikarya</taxon>
        <taxon>Ascomycota</taxon>
        <taxon>Pezizomycotina</taxon>
        <taxon>Sordariomycetes</taxon>
        <taxon>Sordariomycetidae</taxon>
        <taxon>Sordariales</taxon>
        <taxon>Schizotheciaceae</taxon>
        <taxon>Echria</taxon>
    </lineage>
</organism>
<sequence>MHIDPQSHSPFFTLPAELRQRIYTLYLDSSHRYRPHARAYFTAPTGWLHANLGSLRRLPVHGHPSFLLTCKRAYLDLYHEAFHQATFVIRHRWRRNEWALGYFGKPDPRRWTKLVVINDLSSGNSVAVSYWGLAILLPLLARELLPDRWTGLVPQIELPTWTPRSVDELNLRELVVDKWPGGYWDPGSWKHPINPDSEGNIAEDQRFWSSCCGLSRWR</sequence>